<sequence length="25" mass="2986">MSTRFMTWVCLFSMLDTRACVPYIL</sequence>
<protein>
    <submittedName>
        <fullName evidence="1">Uncharacterized protein</fullName>
    </submittedName>
</protein>
<accession>A0A0B0NXL9</accession>
<proteinExistence type="predicted"/>
<reference evidence="2" key="1">
    <citation type="submission" date="2014-09" db="EMBL/GenBank/DDBJ databases">
        <authorList>
            <person name="Mudge J."/>
            <person name="Ramaraj T."/>
            <person name="Lindquist I.E."/>
            <person name="Bharti A.K."/>
            <person name="Sundararajan A."/>
            <person name="Cameron C.T."/>
            <person name="Woodward J.E."/>
            <person name="May G.D."/>
            <person name="Brubaker C."/>
            <person name="Broadhvest J."/>
            <person name="Wilkins T.A."/>
        </authorList>
    </citation>
    <scope>NUCLEOTIDE SEQUENCE</scope>
    <source>
        <strain evidence="2">cv. AKA8401</strain>
    </source>
</reference>
<evidence type="ECO:0000313" key="2">
    <source>
        <dbReference type="Proteomes" id="UP000032142"/>
    </source>
</evidence>
<gene>
    <name evidence="1" type="ORF">F383_22431</name>
</gene>
<organism evidence="1 2">
    <name type="scientific">Gossypium arboreum</name>
    <name type="common">Tree cotton</name>
    <name type="synonym">Gossypium nanking</name>
    <dbReference type="NCBI Taxonomy" id="29729"/>
    <lineage>
        <taxon>Eukaryota</taxon>
        <taxon>Viridiplantae</taxon>
        <taxon>Streptophyta</taxon>
        <taxon>Embryophyta</taxon>
        <taxon>Tracheophyta</taxon>
        <taxon>Spermatophyta</taxon>
        <taxon>Magnoliopsida</taxon>
        <taxon>eudicotyledons</taxon>
        <taxon>Gunneridae</taxon>
        <taxon>Pentapetalae</taxon>
        <taxon>rosids</taxon>
        <taxon>malvids</taxon>
        <taxon>Malvales</taxon>
        <taxon>Malvaceae</taxon>
        <taxon>Malvoideae</taxon>
        <taxon>Gossypium</taxon>
    </lineage>
</organism>
<name>A0A0B0NXL9_GOSAR</name>
<dbReference type="AlphaFoldDB" id="A0A0B0NXL9"/>
<dbReference type="EMBL" id="KN404559">
    <property type="protein sequence ID" value="KHG15791.1"/>
    <property type="molecule type" value="Genomic_DNA"/>
</dbReference>
<evidence type="ECO:0000313" key="1">
    <source>
        <dbReference type="EMBL" id="KHG15791.1"/>
    </source>
</evidence>
<keyword evidence="2" id="KW-1185">Reference proteome</keyword>
<dbReference type="Proteomes" id="UP000032142">
    <property type="component" value="Unassembled WGS sequence"/>
</dbReference>